<evidence type="ECO:0000313" key="10">
    <source>
        <dbReference type="Proteomes" id="UP000542125"/>
    </source>
</evidence>
<keyword evidence="4 7" id="KW-0812">Transmembrane</keyword>
<dbReference type="PANTHER" id="PTHR30151">
    <property type="entry name" value="ALKANE SULFONATE ABC TRANSPORTER-RELATED, MEMBRANE SUBUNIT"/>
    <property type="match status" value="1"/>
</dbReference>
<sequence length="290" mass="31260">MSPPIESGDVALTELALDRQPTTLQVHARRSSYHRFSPRRLPKGSYLFGPFAVLVVWQFASVTGLLSPQLLAAPSSALIAGYELWTDGVLASHLLASAVRAYSGLVLGVALGLVLALISGLTRIGEATVDGLVQVKRAVPTLALIPLAILWLGIGDAMKVTIITLAVLVPVYINTHTSLRGIDIRYVELARTVGLSYSEFLRRIVLPGALPGFFTGLRLAVTTCWTSLVVLEQINTTEGVGFLMNRARDYGQTEIIVVGLIIYAVLGLSSDALVRAWERRALGYRKALGQ</sequence>
<protein>
    <submittedName>
        <fullName evidence="9">Sulfonate transport system permease protein</fullName>
    </submittedName>
</protein>
<dbReference type="Proteomes" id="UP000542125">
    <property type="component" value="Unassembled WGS sequence"/>
</dbReference>
<evidence type="ECO:0000256" key="1">
    <source>
        <dbReference type="ARBA" id="ARBA00004651"/>
    </source>
</evidence>
<dbReference type="Gene3D" id="1.10.3720.10">
    <property type="entry name" value="MetI-like"/>
    <property type="match status" value="1"/>
</dbReference>
<feature type="transmembrane region" description="Helical" evidence="7">
    <location>
        <begin position="137"/>
        <end position="154"/>
    </location>
</feature>
<evidence type="ECO:0000256" key="2">
    <source>
        <dbReference type="ARBA" id="ARBA00022448"/>
    </source>
</evidence>
<dbReference type="PROSITE" id="PS50928">
    <property type="entry name" value="ABC_TM1"/>
    <property type="match status" value="1"/>
</dbReference>
<name>A0A7Y9IUD3_9BURK</name>
<dbReference type="GO" id="GO:0005886">
    <property type="term" value="C:plasma membrane"/>
    <property type="evidence" value="ECO:0007669"/>
    <property type="project" value="UniProtKB-SubCell"/>
</dbReference>
<organism evidence="9 10">
    <name type="scientific">Pigmentiphaga litoralis</name>
    <dbReference type="NCBI Taxonomy" id="516702"/>
    <lineage>
        <taxon>Bacteria</taxon>
        <taxon>Pseudomonadati</taxon>
        <taxon>Pseudomonadota</taxon>
        <taxon>Betaproteobacteria</taxon>
        <taxon>Burkholderiales</taxon>
        <taxon>Alcaligenaceae</taxon>
        <taxon>Pigmentiphaga</taxon>
    </lineage>
</organism>
<comment type="subcellular location">
    <subcellularLocation>
        <location evidence="1 7">Cell membrane</location>
        <topology evidence="1 7">Multi-pass membrane protein</topology>
    </subcellularLocation>
</comment>
<evidence type="ECO:0000313" key="9">
    <source>
        <dbReference type="EMBL" id="NYE82459.1"/>
    </source>
</evidence>
<dbReference type="EMBL" id="JACBYR010000001">
    <property type="protein sequence ID" value="NYE82459.1"/>
    <property type="molecule type" value="Genomic_DNA"/>
</dbReference>
<evidence type="ECO:0000256" key="6">
    <source>
        <dbReference type="ARBA" id="ARBA00023136"/>
    </source>
</evidence>
<comment type="similarity">
    <text evidence="7">Belongs to the binding-protein-dependent transport system permease family.</text>
</comment>
<dbReference type="Pfam" id="PF00528">
    <property type="entry name" value="BPD_transp_1"/>
    <property type="match status" value="1"/>
</dbReference>
<feature type="transmembrane region" description="Helical" evidence="7">
    <location>
        <begin position="45"/>
        <end position="66"/>
    </location>
</feature>
<reference evidence="9 10" key="1">
    <citation type="submission" date="2020-07" db="EMBL/GenBank/DDBJ databases">
        <title>Genomic Encyclopedia of Type Strains, Phase IV (KMG-V): Genome sequencing to study the core and pangenomes of soil and plant-associated prokaryotes.</title>
        <authorList>
            <person name="Whitman W."/>
        </authorList>
    </citation>
    <scope>NUCLEOTIDE SEQUENCE [LARGE SCALE GENOMIC DNA]</scope>
    <source>
        <strain evidence="9 10">SAS40</strain>
    </source>
</reference>
<feature type="domain" description="ABC transmembrane type-1" evidence="8">
    <location>
        <begin position="94"/>
        <end position="274"/>
    </location>
</feature>
<dbReference type="InterPro" id="IPR000515">
    <property type="entry name" value="MetI-like"/>
</dbReference>
<evidence type="ECO:0000256" key="5">
    <source>
        <dbReference type="ARBA" id="ARBA00022989"/>
    </source>
</evidence>
<keyword evidence="2 7" id="KW-0813">Transport</keyword>
<dbReference type="InterPro" id="IPR035906">
    <property type="entry name" value="MetI-like_sf"/>
</dbReference>
<dbReference type="SUPFAM" id="SSF161098">
    <property type="entry name" value="MetI-like"/>
    <property type="match status" value="1"/>
</dbReference>
<evidence type="ECO:0000256" key="4">
    <source>
        <dbReference type="ARBA" id="ARBA00022692"/>
    </source>
</evidence>
<keyword evidence="6 7" id="KW-0472">Membrane</keyword>
<dbReference type="CDD" id="cd06261">
    <property type="entry name" value="TM_PBP2"/>
    <property type="match status" value="1"/>
</dbReference>
<dbReference type="RefSeq" id="WP_179585370.1">
    <property type="nucleotide sequence ID" value="NZ_JACBYR010000001.1"/>
</dbReference>
<proteinExistence type="inferred from homology"/>
<keyword evidence="5 7" id="KW-1133">Transmembrane helix</keyword>
<evidence type="ECO:0000256" key="3">
    <source>
        <dbReference type="ARBA" id="ARBA00022475"/>
    </source>
</evidence>
<keyword evidence="10" id="KW-1185">Reference proteome</keyword>
<gene>
    <name evidence="9" type="ORF">FHW18_001730</name>
</gene>
<feature type="transmembrane region" description="Helical" evidence="7">
    <location>
        <begin position="255"/>
        <end position="277"/>
    </location>
</feature>
<comment type="caution">
    <text evidence="9">The sequence shown here is derived from an EMBL/GenBank/DDBJ whole genome shotgun (WGS) entry which is preliminary data.</text>
</comment>
<feature type="transmembrane region" description="Helical" evidence="7">
    <location>
        <begin position="200"/>
        <end position="221"/>
    </location>
</feature>
<dbReference type="GO" id="GO:0042918">
    <property type="term" value="P:alkanesulfonate transmembrane transport"/>
    <property type="evidence" value="ECO:0007669"/>
    <property type="project" value="UniProtKB-ARBA"/>
</dbReference>
<feature type="transmembrane region" description="Helical" evidence="7">
    <location>
        <begin position="101"/>
        <end position="125"/>
    </location>
</feature>
<accession>A0A7Y9IUD3</accession>
<evidence type="ECO:0000259" key="8">
    <source>
        <dbReference type="PROSITE" id="PS50928"/>
    </source>
</evidence>
<evidence type="ECO:0000256" key="7">
    <source>
        <dbReference type="RuleBase" id="RU363032"/>
    </source>
</evidence>
<feature type="transmembrane region" description="Helical" evidence="7">
    <location>
        <begin position="160"/>
        <end position="179"/>
    </location>
</feature>
<dbReference type="PANTHER" id="PTHR30151:SF38">
    <property type="entry name" value="ALIPHATIC SULFONATES TRANSPORT PERMEASE PROTEIN SSUC-RELATED"/>
    <property type="match status" value="1"/>
</dbReference>
<keyword evidence="3" id="KW-1003">Cell membrane</keyword>
<dbReference type="FunFam" id="1.10.3720.10:FF:000003">
    <property type="entry name" value="Aliphatic sulfonate ABC transporter permease"/>
    <property type="match status" value="1"/>
</dbReference>
<dbReference type="AlphaFoldDB" id="A0A7Y9IUD3"/>